<dbReference type="AlphaFoldDB" id="A0A645E0K6"/>
<reference evidence="1" key="1">
    <citation type="submission" date="2019-08" db="EMBL/GenBank/DDBJ databases">
        <authorList>
            <person name="Kucharzyk K."/>
            <person name="Murdoch R.W."/>
            <person name="Higgins S."/>
            <person name="Loffler F."/>
        </authorList>
    </citation>
    <scope>NUCLEOTIDE SEQUENCE</scope>
</reference>
<organism evidence="1">
    <name type="scientific">bioreactor metagenome</name>
    <dbReference type="NCBI Taxonomy" id="1076179"/>
    <lineage>
        <taxon>unclassified sequences</taxon>
        <taxon>metagenomes</taxon>
        <taxon>ecological metagenomes</taxon>
    </lineage>
</organism>
<dbReference type="EMBL" id="VSSQ01041595">
    <property type="protein sequence ID" value="MPM95059.1"/>
    <property type="molecule type" value="Genomic_DNA"/>
</dbReference>
<evidence type="ECO:0000313" key="1">
    <source>
        <dbReference type="EMBL" id="MPM95059.1"/>
    </source>
</evidence>
<proteinExistence type="predicted"/>
<comment type="caution">
    <text evidence="1">The sequence shown here is derived from an EMBL/GenBank/DDBJ whole genome shotgun (WGS) entry which is preliminary data.</text>
</comment>
<gene>
    <name evidence="1" type="ORF">SDC9_142210</name>
</gene>
<accession>A0A645E0K6</accession>
<name>A0A645E0K6_9ZZZZ</name>
<protein>
    <recommendedName>
        <fullName evidence="2">Recombination-associated protein RdgC</fullName>
    </recommendedName>
</protein>
<evidence type="ECO:0008006" key="2">
    <source>
        <dbReference type="Google" id="ProtNLM"/>
    </source>
</evidence>
<sequence length="156" mass="17711">MWLWYYSETTGKLQHPQYGEFDLLIEAPLVMADDGDPKGAGEVTIKKGNAPLRSSEAKAAILTGKKLKKVKLSLTREKQVWSGTFSADQFAFSSFKLPEGEAMNDDEVFAERVQNLIIFREAMQLYFKKFADSMLGMEFPKFEAGIREWANDRDAL</sequence>